<keyword evidence="6" id="KW-1185">Reference proteome</keyword>
<keyword evidence="3" id="KW-0175">Coiled coil</keyword>
<feature type="domain" description="Phage tail fibre protein N-terminal" evidence="4">
    <location>
        <begin position="1"/>
        <end position="146"/>
    </location>
</feature>
<accession>A0ABT9WPL6</accession>
<dbReference type="PANTHER" id="PTHR35191">
    <property type="entry name" value="PROPHAGE SIDE TAIL FIBER PROTEIN HOMOLOG STFQ-RELATED"/>
    <property type="match status" value="1"/>
</dbReference>
<comment type="caution">
    <text evidence="5">The sequence shown here is derived from an EMBL/GenBank/DDBJ whole genome shotgun (WGS) entry which is preliminary data.</text>
</comment>
<proteinExistence type="predicted"/>
<gene>
    <name evidence="5" type="ORF">J2S08_001057</name>
</gene>
<evidence type="ECO:0000313" key="6">
    <source>
        <dbReference type="Proteomes" id="UP001223586"/>
    </source>
</evidence>
<dbReference type="Gene3D" id="1.20.5.340">
    <property type="match status" value="1"/>
</dbReference>
<dbReference type="PANTHER" id="PTHR35191:SF1">
    <property type="entry name" value="PROPHAGE SIDE TAIL FIBER PROTEIN HOMOLOG STFQ-RELATED"/>
    <property type="match status" value="1"/>
</dbReference>
<dbReference type="InterPro" id="IPR005068">
    <property type="entry name" value="Phage_lambda_Stf-r2"/>
</dbReference>
<evidence type="ECO:0000256" key="2">
    <source>
        <dbReference type="ARBA" id="ARBA00022581"/>
    </source>
</evidence>
<reference evidence="5 6" key="1">
    <citation type="submission" date="2023-07" db="EMBL/GenBank/DDBJ databases">
        <title>Genomic Encyclopedia of Type Strains, Phase IV (KMG-IV): sequencing the most valuable type-strain genomes for metagenomic binning, comparative biology and taxonomic classification.</title>
        <authorList>
            <person name="Goeker M."/>
        </authorList>
    </citation>
    <scope>NUCLEOTIDE SEQUENCE [LARGE SCALE GENOMIC DNA]</scope>
    <source>
        <strain evidence="5 6">DSM 23837</strain>
    </source>
</reference>
<sequence length="403" mass="43845">MAEKYYTILTAVGKAKIANAQVLGRKVDITHLAVGDRQYNPSENQTELQSEVWRGNISSIHTDEENSNWIILEAVIPADAGGFNVREVGVFDAEGDLIAVGKYPETYKPILTEGSAKDLYLRMIIEVTNASSVQLKIDPTIAMPSRKWVEEEIGKHANTKASLTQVGHVQLSDAVNSTSTTEGATPSAVKKVNDLVIAHKEKIATNETNITGLTNRMNSAEDQIEQIQQNVGEEFEQLPNMVDSVKTTVEAVKKQTDLIPTIKTKADLIGMANPSTAGTDSLFKYLKRIEGKIESNNIFTGTPKFVSSRHYSNSSNATIVNITGKGIVTSFNLASNTSALGEVEITIEADGQVETFNIEGSSISHGTGLFSPMIEFTNKLKISLSFKSSTSNYLYVSASYILK</sequence>
<evidence type="ECO:0000313" key="5">
    <source>
        <dbReference type="EMBL" id="MDQ0175223.1"/>
    </source>
</evidence>
<dbReference type="EMBL" id="JAUSTT010000005">
    <property type="protein sequence ID" value="MDQ0175223.1"/>
    <property type="molecule type" value="Genomic_DNA"/>
</dbReference>
<name>A0ABT9WPL6_9BACI</name>
<protein>
    <recommendedName>
        <fullName evidence="4">Phage tail fibre protein N-terminal domain-containing protein</fullName>
    </recommendedName>
</protein>
<dbReference type="Pfam" id="PF12571">
    <property type="entry name" value="Phage_tail_fib"/>
    <property type="match status" value="1"/>
</dbReference>
<comment type="subcellular location">
    <subcellularLocation>
        <location evidence="1">Virion</location>
    </subcellularLocation>
</comment>
<organism evidence="5 6">
    <name type="scientific">Bacillus chungangensis</name>
    <dbReference type="NCBI Taxonomy" id="587633"/>
    <lineage>
        <taxon>Bacteria</taxon>
        <taxon>Bacillati</taxon>
        <taxon>Bacillota</taxon>
        <taxon>Bacilli</taxon>
        <taxon>Bacillales</taxon>
        <taxon>Bacillaceae</taxon>
        <taxon>Bacillus</taxon>
    </lineage>
</organism>
<evidence type="ECO:0000256" key="3">
    <source>
        <dbReference type="SAM" id="Coils"/>
    </source>
</evidence>
<dbReference type="InterPro" id="IPR051934">
    <property type="entry name" value="Phage_Tail_Fiber_Structural"/>
</dbReference>
<keyword evidence="2" id="KW-0945">Host-virus interaction</keyword>
<evidence type="ECO:0000259" key="4">
    <source>
        <dbReference type="Pfam" id="PF12571"/>
    </source>
</evidence>
<evidence type="ECO:0000256" key="1">
    <source>
        <dbReference type="ARBA" id="ARBA00004328"/>
    </source>
</evidence>
<dbReference type="Proteomes" id="UP001223586">
    <property type="component" value="Unassembled WGS sequence"/>
</dbReference>
<dbReference type="Pfam" id="PF03406">
    <property type="entry name" value="Phage_fiber_2"/>
    <property type="match status" value="1"/>
</dbReference>
<dbReference type="RefSeq" id="WP_307227361.1">
    <property type="nucleotide sequence ID" value="NZ_JAUSTT010000005.1"/>
</dbReference>
<dbReference type="InterPro" id="IPR022225">
    <property type="entry name" value="Phage_tail_fibre_N"/>
</dbReference>
<feature type="coiled-coil region" evidence="3">
    <location>
        <begin position="203"/>
        <end position="237"/>
    </location>
</feature>